<dbReference type="EMBL" id="ACRE02000065">
    <property type="protein sequence ID" value="EGE38286.1"/>
    <property type="molecule type" value="Genomic_DNA"/>
</dbReference>
<feature type="compositionally biased region" description="Gly residues" evidence="1">
    <location>
        <begin position="140"/>
        <end position="155"/>
    </location>
</feature>
<protein>
    <recommendedName>
        <fullName evidence="4">Lantibiotic dehydratase N-terminal domain-containing protein</fullName>
    </recommendedName>
</protein>
<feature type="compositionally biased region" description="Low complexity" evidence="1">
    <location>
        <begin position="27"/>
        <end position="39"/>
    </location>
</feature>
<organism evidence="2 3">
    <name type="scientific">Actinomyces viscosus C505</name>
    <dbReference type="NCBI Taxonomy" id="562973"/>
    <lineage>
        <taxon>Bacteria</taxon>
        <taxon>Bacillati</taxon>
        <taxon>Actinomycetota</taxon>
        <taxon>Actinomycetes</taxon>
        <taxon>Actinomycetales</taxon>
        <taxon>Actinomycetaceae</taxon>
        <taxon>Actinomyces</taxon>
    </lineage>
</organism>
<reference evidence="3" key="1">
    <citation type="submission" date="2010-02" db="EMBL/GenBank/DDBJ databases">
        <title>The Genome Sequence of Prevotella oris strain C735.</title>
        <authorList>
            <consortium name="The Broad Institute Genome Sequencing Platform"/>
            <person name="Ward D."/>
            <person name="Feldgarden M."/>
            <person name="Earl A."/>
            <person name="Young S.K."/>
            <person name="Zeng Q."/>
            <person name="Koehrsen M."/>
            <person name="Alvarado L."/>
            <person name="Berlin A."/>
            <person name="Bochicchio J."/>
            <person name="Borenstein D."/>
            <person name="Chapman S.B."/>
            <person name="Chen Z."/>
            <person name="Engels R."/>
            <person name="Freedman E."/>
            <person name="Gellesch M."/>
            <person name="Goldberg J."/>
            <person name="Griggs A."/>
            <person name="Gujja S."/>
            <person name="Heilman E."/>
            <person name="Heiman D."/>
            <person name="Hepburn T."/>
            <person name="Howarth C."/>
            <person name="Jen D."/>
            <person name="Larson L."/>
            <person name="Mehta T."/>
            <person name="Park D."/>
            <person name="Pearson M."/>
            <person name="Roberts A."/>
            <person name="Saif S."/>
            <person name="Shea T."/>
            <person name="Shenoy N."/>
            <person name="Sisk P."/>
            <person name="Stolte C."/>
            <person name="Sykes S."/>
            <person name="Thomson T."/>
            <person name="Walk T."/>
            <person name="White J."/>
            <person name="Yandava C."/>
            <person name="Sibley C.D."/>
            <person name="Field T.R."/>
            <person name="Grinwis M."/>
            <person name="Eshaghurshan C.S."/>
            <person name="Surette M.G."/>
            <person name="Haas B."/>
            <person name="Nusbaum C."/>
            <person name="Birren B."/>
        </authorList>
    </citation>
    <scope>NUCLEOTIDE SEQUENCE [LARGE SCALE GENOMIC DNA]</scope>
    <source>
        <strain evidence="3">C505</strain>
    </source>
</reference>
<gene>
    <name evidence="2" type="ORF">HMPREF0059_01140</name>
</gene>
<evidence type="ECO:0000313" key="3">
    <source>
        <dbReference type="Proteomes" id="UP000004668"/>
    </source>
</evidence>
<dbReference type="AlphaFoldDB" id="F2UYI5"/>
<reference evidence="2 3" key="2">
    <citation type="submission" date="2011-10" db="EMBL/GenBank/DDBJ databases">
        <title>The Genome Sequence of Actinomyces viscosus C505.</title>
        <authorList>
            <consortium name="The Broad Institute Genome Sequencing Platform"/>
            <consortium name="The Broad Institute Genome Sequencing Center for Infectious Disease"/>
            <person name="Earl A."/>
            <person name="Ward D."/>
            <person name="Feldgarden M."/>
            <person name="Gevers D."/>
            <person name="Sibley C.D."/>
            <person name="Field T.R."/>
            <person name="Grinwis M."/>
            <person name="Eshaghurshan C.S."/>
            <person name="Surette M.G."/>
            <person name="Young S.K."/>
            <person name="Zeng Q."/>
            <person name="Gargeya S."/>
            <person name="Fitzgerald M."/>
            <person name="Haas B."/>
            <person name="Abouelleil A."/>
            <person name="Alvarado L."/>
            <person name="Arachchi H.M."/>
            <person name="Berlin A."/>
            <person name="Brown A."/>
            <person name="Chapman S.B."/>
            <person name="Chen Z."/>
            <person name="Dunbar C."/>
            <person name="Freedman E."/>
            <person name="Gearin G."/>
            <person name="Goldberg J."/>
            <person name="Griggs A."/>
            <person name="Gujja S."/>
            <person name="Heiman D."/>
            <person name="Howarth C."/>
            <person name="Larson L."/>
            <person name="Lui A."/>
            <person name="MacDonald P.J.P."/>
            <person name="Montmayeur A."/>
            <person name="Murphy C."/>
            <person name="Neiman D."/>
            <person name="Pearson M."/>
            <person name="Priest M."/>
            <person name="Roberts A."/>
            <person name="Saif S."/>
            <person name="Shea T."/>
            <person name="Shenoy N."/>
            <person name="Sisk P."/>
            <person name="Stolte C."/>
            <person name="Sykes S."/>
            <person name="Wortman J."/>
            <person name="Nusbaum C."/>
            <person name="Birren B."/>
        </authorList>
    </citation>
    <scope>NUCLEOTIDE SEQUENCE [LARGE SCALE GENOMIC DNA]</scope>
    <source>
        <strain evidence="2 3">C505</strain>
    </source>
</reference>
<evidence type="ECO:0000256" key="1">
    <source>
        <dbReference type="SAM" id="MobiDB-lite"/>
    </source>
</evidence>
<dbReference type="eggNOG" id="ENOG5032RV8">
    <property type="taxonomic scope" value="Bacteria"/>
</dbReference>
<feature type="compositionally biased region" description="Gly residues" evidence="1">
    <location>
        <begin position="61"/>
        <end position="70"/>
    </location>
</feature>
<feature type="region of interest" description="Disordered" evidence="1">
    <location>
        <begin position="86"/>
        <end position="105"/>
    </location>
</feature>
<feature type="compositionally biased region" description="Pro residues" evidence="1">
    <location>
        <begin position="300"/>
        <end position="309"/>
    </location>
</feature>
<proteinExistence type="predicted"/>
<feature type="compositionally biased region" description="Basic residues" evidence="1">
    <location>
        <begin position="176"/>
        <end position="187"/>
    </location>
</feature>
<accession>F2UYI5</accession>
<evidence type="ECO:0000313" key="2">
    <source>
        <dbReference type="EMBL" id="EGE38286.1"/>
    </source>
</evidence>
<evidence type="ECO:0008006" key="4">
    <source>
        <dbReference type="Google" id="ProtNLM"/>
    </source>
</evidence>
<comment type="caution">
    <text evidence="2">The sequence shown here is derived from an EMBL/GenBank/DDBJ whole genome shotgun (WGS) entry which is preliminary data.</text>
</comment>
<dbReference type="HOGENOM" id="CLU_008883_0_0_11"/>
<feature type="region of interest" description="Disordered" evidence="1">
    <location>
        <begin position="1"/>
        <end position="75"/>
    </location>
</feature>
<feature type="region of interest" description="Disordered" evidence="1">
    <location>
        <begin position="119"/>
        <end position="189"/>
    </location>
</feature>
<name>F2UYI5_ACTVI</name>
<feature type="region of interest" description="Disordered" evidence="1">
    <location>
        <begin position="261"/>
        <end position="309"/>
    </location>
</feature>
<dbReference type="Proteomes" id="UP000004668">
    <property type="component" value="Unassembled WGS sequence"/>
</dbReference>
<sequence>MAAPHHHRPQVPPDRRSDRHPAPAPAGPRAQLGLPGPGRLRVRGRGHGAQLLGRGTPPGGPGLRHGGGDPAGEHPAARVLARHRRRLPGHPHPRTGGGAHVLGDPHRLRRPYRLLPGALPERADHAGPGRHLLRRRRLRTGGGRRLGLDGNGAPGGPDPVRLPAHHARHQPQPPHPVRRRRRGRGGHRLGQPARALHVRAALHPDAPAAAAGPGRHAARGALGLLHLRAGVLSSRTGGLRDEHCMDRLLAVRPLERFPPMTQPVLSRAGASPSQQPQPQPVSAVTPGEPIPSAPTSAVPAPVPAPEPEPPALAQPAVALPTLVRLGGLPVRAVPETSAAVIGTLDYLRRLDEVLDGAADQLLDPLYEIVPTLDKAERRPVLRAKRCVFQGRATDLSEEVLAALPAELRALLERWDALVARKEETRARLAVLVDVDLDRSRELLAAGLDEPGYQEALAIAAPALVSTLAARGRRLEDPRVLRTLYTLATRAALKTSPFSGLTTVNEAGQPSSGRSHRMVATHLAYRILSATAQDLAADGALYLEPAPVRRSYSAAPGPDMAGAYGQYPSREVEAEALTVVGEHEYGNGMVFRQETIQPARWLQETHDALTGGGMHAVLSVRDACERVGGADPRLRLERMLASGAIVPHVPWYRGENPFPLLAASLSPEQQRQWGKDLAWLARLDDAVGAADGPGRAELLNRTVRLAERVFPDGELGERPSGFLYEDRESTRSWVDPLEDAPFEQDVKTLGELADPWVARSHIYDLMVARFVSLFGNGGVCKDPLAFFMTIAHAPDGDQEMLRAAGLDYAAGPNEERAALSGGLSGSPRHLGAFLQPVAPSARTYAAGGGLTVVNAFTNANGSLQARFHRLLGSGFRERLATRIRTSWGTERVLEIQASTECNTGQAVSCGLLPPLGLPGEPGAPEAVPLSSLRLVHDPATSTLFLADDAGPVGLAYLGLTPQYLLGGYLSWLVLLSDPWSRLPPFADHWTSRRRDLNGPLPDEVMHSERTVAGRLVTRRESWTFPAHQIAPLMDRDLTTTLLHMDDLRKQWGIPTEVFVHQHMPSQGATFDQHKPRYVDLTSPVSLLALRGWIDPGAAHISFVEALPARGEALGLTQDGEPTVAEYLVGLQWPKNLGGMA</sequence>